<evidence type="ECO:0008006" key="3">
    <source>
        <dbReference type="Google" id="ProtNLM"/>
    </source>
</evidence>
<gene>
    <name evidence="1" type="ORF">B9Z65_4108</name>
</gene>
<dbReference type="InterPro" id="IPR036389">
    <property type="entry name" value="RNase_III_sf"/>
</dbReference>
<dbReference type="SUPFAM" id="SSF69065">
    <property type="entry name" value="RNase III domain-like"/>
    <property type="match status" value="1"/>
</dbReference>
<reference evidence="1 2" key="1">
    <citation type="submission" date="2017-05" db="EMBL/GenBank/DDBJ databases">
        <title>Draft genome sequence of Elsinoe australis.</title>
        <authorList>
            <person name="Cheng Q."/>
        </authorList>
    </citation>
    <scope>NUCLEOTIDE SEQUENCE [LARGE SCALE GENOMIC DNA]</scope>
    <source>
        <strain evidence="1 2">NL1</strain>
    </source>
</reference>
<comment type="caution">
    <text evidence="1">The sequence shown here is derived from an EMBL/GenBank/DDBJ whole genome shotgun (WGS) entry which is preliminary data.</text>
</comment>
<dbReference type="EMBL" id="NHZQ01000335">
    <property type="protein sequence ID" value="PSK42194.1"/>
    <property type="molecule type" value="Genomic_DNA"/>
</dbReference>
<evidence type="ECO:0000313" key="2">
    <source>
        <dbReference type="Proteomes" id="UP000243723"/>
    </source>
</evidence>
<dbReference type="GO" id="GO:0004525">
    <property type="term" value="F:ribonuclease III activity"/>
    <property type="evidence" value="ECO:0007669"/>
    <property type="project" value="InterPro"/>
</dbReference>
<dbReference type="OrthoDB" id="67027at2759"/>
<keyword evidence="2" id="KW-1185">Reference proteome</keyword>
<evidence type="ECO:0000313" key="1">
    <source>
        <dbReference type="EMBL" id="PSK42194.1"/>
    </source>
</evidence>
<dbReference type="Proteomes" id="UP000243723">
    <property type="component" value="Unassembled WGS sequence"/>
</dbReference>
<dbReference type="GO" id="GO:0006396">
    <property type="term" value="P:RNA processing"/>
    <property type="evidence" value="ECO:0007669"/>
    <property type="project" value="InterPro"/>
</dbReference>
<sequence length="147" mass="15317">MTFAGQRKVDAALAIVGEDLNQDLVWEALQMPGSGVTLINGRRVLQGHNSLAGVGDRVAALVIIEDGHLDELLTSQQSNAIQAALSNANLALVCDQSGVTGCINMNPSQRVPQTRTKSAAVEAIIGAAYLTGGVEVARRAMQVLGVI</sequence>
<name>A0A2P7Z1V7_9PEZI</name>
<dbReference type="AlphaFoldDB" id="A0A2P7Z1V7"/>
<dbReference type="Gene3D" id="1.10.1520.10">
    <property type="entry name" value="Ribonuclease III domain"/>
    <property type="match status" value="1"/>
</dbReference>
<accession>A0A2P7Z1V7</accession>
<dbReference type="STRING" id="40998.A0A2P7Z1V7"/>
<organism evidence="1 2">
    <name type="scientific">Elsinoe australis</name>
    <dbReference type="NCBI Taxonomy" id="40998"/>
    <lineage>
        <taxon>Eukaryota</taxon>
        <taxon>Fungi</taxon>
        <taxon>Dikarya</taxon>
        <taxon>Ascomycota</taxon>
        <taxon>Pezizomycotina</taxon>
        <taxon>Dothideomycetes</taxon>
        <taxon>Dothideomycetidae</taxon>
        <taxon>Myriangiales</taxon>
        <taxon>Elsinoaceae</taxon>
        <taxon>Elsinoe</taxon>
    </lineage>
</organism>
<proteinExistence type="predicted"/>
<protein>
    <recommendedName>
        <fullName evidence="3">RNase III domain-containing protein</fullName>
    </recommendedName>
</protein>